<protein>
    <recommendedName>
        <fullName evidence="5 10">Dihydropteroate synthase</fullName>
        <shortName evidence="10">DHPS</shortName>
        <ecNumber evidence="5 10">2.5.1.15</ecNumber>
    </recommendedName>
    <alternativeName>
        <fullName evidence="10">Dihydropteroate pyrophosphorylase</fullName>
    </alternativeName>
</protein>
<dbReference type="PANTHER" id="PTHR20941">
    <property type="entry name" value="FOLATE SYNTHESIS PROTEINS"/>
    <property type="match status" value="1"/>
</dbReference>
<comment type="catalytic activity">
    <reaction evidence="1">
        <text>(7,8-dihydropterin-6-yl)methyl diphosphate + 4-aminobenzoate = 7,8-dihydropteroate + diphosphate</text>
        <dbReference type="Rhea" id="RHEA:19949"/>
        <dbReference type="ChEBI" id="CHEBI:17836"/>
        <dbReference type="ChEBI" id="CHEBI:17839"/>
        <dbReference type="ChEBI" id="CHEBI:33019"/>
        <dbReference type="ChEBI" id="CHEBI:72950"/>
        <dbReference type="EC" id="2.5.1.15"/>
    </reaction>
</comment>
<proteinExistence type="inferred from homology"/>
<reference evidence="12" key="1">
    <citation type="submission" date="2022-05" db="EMBL/GenBank/DDBJ databases">
        <title>Complete genome sequence of toluene-degrading Gulosibacter sediminis strain ACHW.36C.</title>
        <authorList>
            <person name="Wai A.C."/>
            <person name="Lai G.K."/>
            <person name="Griffin S.D."/>
            <person name="Leung F.C."/>
        </authorList>
    </citation>
    <scope>NUCLEOTIDE SEQUENCE [LARGE SCALE GENOMIC DNA]</scope>
    <source>
        <strain evidence="12">ACHW.36C</strain>
    </source>
</reference>
<dbReference type="Pfam" id="PF00809">
    <property type="entry name" value="Pterin_bind"/>
    <property type="match status" value="1"/>
</dbReference>
<comment type="function">
    <text evidence="10">Catalyzes the condensation of para-aminobenzoate (pABA) with 6-hydroxymethyl-7,8-dihydropterin diphosphate (DHPt-PP) to form 7,8-dihydropteroate (H2Pte), the immediate precursor of folate derivatives.</text>
</comment>
<feature type="domain" description="Pterin-binding" evidence="11">
    <location>
        <begin position="17"/>
        <end position="277"/>
    </location>
</feature>
<dbReference type="EMBL" id="CP097160">
    <property type="protein sequence ID" value="UQN15074.1"/>
    <property type="molecule type" value="Genomic_DNA"/>
</dbReference>
<evidence type="ECO:0000256" key="1">
    <source>
        <dbReference type="ARBA" id="ARBA00000012"/>
    </source>
</evidence>
<dbReference type="InterPro" id="IPR045031">
    <property type="entry name" value="DHP_synth-like"/>
</dbReference>
<dbReference type="InterPro" id="IPR000489">
    <property type="entry name" value="Pterin-binding_dom"/>
</dbReference>
<keyword evidence="9 10" id="KW-0289">Folate biosynthesis</keyword>
<dbReference type="GO" id="GO:0004156">
    <property type="term" value="F:dihydropteroate synthase activity"/>
    <property type="evidence" value="ECO:0007669"/>
    <property type="project" value="UniProtKB-EC"/>
</dbReference>
<evidence type="ECO:0000256" key="7">
    <source>
        <dbReference type="ARBA" id="ARBA00022723"/>
    </source>
</evidence>
<dbReference type="PROSITE" id="PS50972">
    <property type="entry name" value="PTERIN_BINDING"/>
    <property type="match status" value="1"/>
</dbReference>
<keyword evidence="7 10" id="KW-0479">Metal-binding</keyword>
<dbReference type="PROSITE" id="PS00792">
    <property type="entry name" value="DHPS_1"/>
    <property type="match status" value="1"/>
</dbReference>
<dbReference type="CDD" id="cd00739">
    <property type="entry name" value="DHPS"/>
    <property type="match status" value="1"/>
</dbReference>
<comment type="similarity">
    <text evidence="4 10">Belongs to the DHPS family.</text>
</comment>
<name>A0ABY4MZ70_9MICO</name>
<gene>
    <name evidence="12" type="primary">folP</name>
    <name evidence="12" type="ORF">M3M28_00990</name>
</gene>
<sequence length="295" mass="31541">MTELRLSAEVTIDPSTTEIMGVLNVTPDSFSDGGTLNFESAEARTASALDRAYRLVAQGATIIDVGGESTRPGAQRVPQAEELARVLPVVQQLVADGIPVSVDTMYAETAAACLDAGDVIINDVSGGRSDERMLEVVAERGARFILSHWRGHSVIMNDLADYDDTAAEVLAELQQMRDRAVAAGVAPGRIILDPGLGFAKDRDDNWAVLSHLHELQRLGHPVLIGVSRKRFIGQLLPEDAPVAARDLPTAVVSALCAERGVWGVRVHNVAATRVAIDTVSAWQNGADLREQGAEH</sequence>
<dbReference type="EC" id="2.5.1.15" evidence="5 10"/>
<evidence type="ECO:0000256" key="5">
    <source>
        <dbReference type="ARBA" id="ARBA00012458"/>
    </source>
</evidence>
<dbReference type="InterPro" id="IPR011005">
    <property type="entry name" value="Dihydropteroate_synth-like_sf"/>
</dbReference>
<keyword evidence="8 10" id="KW-0460">Magnesium</keyword>
<dbReference type="PANTHER" id="PTHR20941:SF1">
    <property type="entry name" value="FOLIC ACID SYNTHESIS PROTEIN FOL1"/>
    <property type="match status" value="1"/>
</dbReference>
<evidence type="ECO:0000256" key="6">
    <source>
        <dbReference type="ARBA" id="ARBA00022679"/>
    </source>
</evidence>
<organism evidence="12">
    <name type="scientific">Gulosibacter sediminis</name>
    <dbReference type="NCBI Taxonomy" id="1729695"/>
    <lineage>
        <taxon>Bacteria</taxon>
        <taxon>Bacillati</taxon>
        <taxon>Actinomycetota</taxon>
        <taxon>Actinomycetes</taxon>
        <taxon>Micrococcales</taxon>
        <taxon>Microbacteriaceae</taxon>
        <taxon>Gulosibacter</taxon>
    </lineage>
</organism>
<comment type="cofactor">
    <cofactor evidence="2 10">
        <name>Mg(2+)</name>
        <dbReference type="ChEBI" id="CHEBI:18420"/>
    </cofactor>
</comment>
<dbReference type="SUPFAM" id="SSF51717">
    <property type="entry name" value="Dihydropteroate synthetase-like"/>
    <property type="match status" value="1"/>
</dbReference>
<evidence type="ECO:0000259" key="11">
    <source>
        <dbReference type="PROSITE" id="PS50972"/>
    </source>
</evidence>
<dbReference type="PROSITE" id="PS00793">
    <property type="entry name" value="DHPS_2"/>
    <property type="match status" value="1"/>
</dbReference>
<evidence type="ECO:0000256" key="3">
    <source>
        <dbReference type="ARBA" id="ARBA00004763"/>
    </source>
</evidence>
<dbReference type="Gene3D" id="3.20.20.20">
    <property type="entry name" value="Dihydropteroate synthase-like"/>
    <property type="match status" value="1"/>
</dbReference>
<keyword evidence="6 10" id="KW-0808">Transferase</keyword>
<evidence type="ECO:0000256" key="9">
    <source>
        <dbReference type="ARBA" id="ARBA00022909"/>
    </source>
</evidence>
<dbReference type="NCBIfam" id="TIGR01496">
    <property type="entry name" value="DHPS"/>
    <property type="match status" value="1"/>
</dbReference>
<evidence type="ECO:0000313" key="12">
    <source>
        <dbReference type="EMBL" id="UQN15074.1"/>
    </source>
</evidence>
<evidence type="ECO:0000256" key="2">
    <source>
        <dbReference type="ARBA" id="ARBA00001946"/>
    </source>
</evidence>
<accession>A0ABY4MZ70</accession>
<dbReference type="InterPro" id="IPR006390">
    <property type="entry name" value="DHP_synth_dom"/>
</dbReference>
<evidence type="ECO:0000256" key="10">
    <source>
        <dbReference type="RuleBase" id="RU361205"/>
    </source>
</evidence>
<comment type="pathway">
    <text evidence="3 10">Cofactor biosynthesis; tetrahydrofolate biosynthesis; 7,8-dihydrofolate from 2-amino-4-hydroxy-6-hydroxymethyl-7,8-dihydropteridine diphosphate and 4-aminobenzoate: step 1/2.</text>
</comment>
<evidence type="ECO:0000256" key="8">
    <source>
        <dbReference type="ARBA" id="ARBA00022842"/>
    </source>
</evidence>
<evidence type="ECO:0000256" key="4">
    <source>
        <dbReference type="ARBA" id="ARBA00009503"/>
    </source>
</evidence>